<accession>A0ABR1T8H3</accession>
<evidence type="ECO:0000313" key="10">
    <source>
        <dbReference type="Proteomes" id="UP001480595"/>
    </source>
</evidence>
<comment type="subcellular location">
    <subcellularLocation>
        <location evidence="1">Membrane</location>
        <topology evidence="1">Multi-pass membrane protein</topology>
    </subcellularLocation>
</comment>
<keyword evidence="4 7" id="KW-0472">Membrane</keyword>
<feature type="transmembrane region" description="Helical" evidence="7">
    <location>
        <begin position="184"/>
        <end position="209"/>
    </location>
</feature>
<comment type="caution">
    <text evidence="9">The sequence shown here is derived from an EMBL/GenBank/DDBJ whole genome shotgun (WGS) entry which is preliminary data.</text>
</comment>
<dbReference type="PANTHER" id="PTHR33048">
    <property type="entry name" value="PTH11-LIKE INTEGRAL MEMBRANE PROTEIN (AFU_ORTHOLOGUE AFUA_5G11245)"/>
    <property type="match status" value="1"/>
</dbReference>
<evidence type="ECO:0000256" key="5">
    <source>
        <dbReference type="ARBA" id="ARBA00038359"/>
    </source>
</evidence>
<feature type="transmembrane region" description="Helical" evidence="7">
    <location>
        <begin position="260"/>
        <end position="278"/>
    </location>
</feature>
<evidence type="ECO:0000256" key="6">
    <source>
        <dbReference type="SAM" id="MobiDB-lite"/>
    </source>
</evidence>
<evidence type="ECO:0000256" key="1">
    <source>
        <dbReference type="ARBA" id="ARBA00004141"/>
    </source>
</evidence>
<keyword evidence="3 7" id="KW-1133">Transmembrane helix</keyword>
<feature type="transmembrane region" description="Helical" evidence="7">
    <location>
        <begin position="221"/>
        <end position="240"/>
    </location>
</feature>
<reference evidence="9 10" key="1">
    <citation type="submission" date="2023-01" db="EMBL/GenBank/DDBJ databases">
        <title>Analysis of 21 Apiospora genomes using comparative genomics revels a genus with tremendous synthesis potential of carbohydrate active enzymes and secondary metabolites.</title>
        <authorList>
            <person name="Sorensen T."/>
        </authorList>
    </citation>
    <scope>NUCLEOTIDE SEQUENCE [LARGE SCALE GENOMIC DNA]</scope>
    <source>
        <strain evidence="9 10">CBS 135458</strain>
    </source>
</reference>
<dbReference type="EMBL" id="JAQQWL010000013">
    <property type="protein sequence ID" value="KAK8042321.1"/>
    <property type="molecule type" value="Genomic_DNA"/>
</dbReference>
<feature type="transmembrane region" description="Helical" evidence="7">
    <location>
        <begin position="22"/>
        <end position="47"/>
    </location>
</feature>
<feature type="transmembrane region" description="Helical" evidence="7">
    <location>
        <begin position="100"/>
        <end position="125"/>
    </location>
</feature>
<name>A0ABR1T8H3_9PEZI</name>
<dbReference type="InterPro" id="IPR052337">
    <property type="entry name" value="SAT4-like"/>
</dbReference>
<evidence type="ECO:0000256" key="2">
    <source>
        <dbReference type="ARBA" id="ARBA00022692"/>
    </source>
</evidence>
<dbReference type="Proteomes" id="UP001480595">
    <property type="component" value="Unassembled WGS sequence"/>
</dbReference>
<feature type="region of interest" description="Disordered" evidence="6">
    <location>
        <begin position="309"/>
        <end position="330"/>
    </location>
</feature>
<feature type="compositionally biased region" description="Low complexity" evidence="6">
    <location>
        <begin position="309"/>
        <end position="319"/>
    </location>
</feature>
<protein>
    <recommendedName>
        <fullName evidence="8">Rhodopsin domain-containing protein</fullName>
    </recommendedName>
</protein>
<proteinExistence type="inferred from homology"/>
<dbReference type="PANTHER" id="PTHR33048:SF146">
    <property type="entry name" value="INTEGRAL MEMBRANE PROTEIN"/>
    <property type="match status" value="1"/>
</dbReference>
<evidence type="ECO:0000256" key="3">
    <source>
        <dbReference type="ARBA" id="ARBA00022989"/>
    </source>
</evidence>
<comment type="similarity">
    <text evidence="5">Belongs to the SAT4 family.</text>
</comment>
<dbReference type="RefSeq" id="XP_066709174.1">
    <property type="nucleotide sequence ID" value="XM_066864213.1"/>
</dbReference>
<gene>
    <name evidence="9" type="ORF">PG994_012804</name>
</gene>
<sequence>MSEPQAESTTFRTPVNPNDPGIGHLMIGVMWTFTSLAVIAIALRLYVRLFIVRKLGPDDWFMIVAGAFQLAYQACMTKAYEWGLGKESWNLSDLQIMYILKWNLIGSIPGIVVAIAARISIATLLIRLFGSRKWFKWYLICFTTLQSVTAAATETFYCLQTSPIEGFWDNRVHARRLDPMIAKVLWMTGQTFFTVADLSYVILPVSFIWKLQMPLHRKIPLMGLICMSVFTAAASIMRTILVQEAVGQAEAMLGVARMFLWANLETTFTIIMGCLPILPKLFQQERLNFIIIKGYVQTIFTKTVRTFQQGTRRGSQQSQDTKQSGGHDIDSMNSGTLGLAALTPNVTSHKNALGSNITCSGREPHHGDTAADITRTDQFMVSYDKASMGPNGPAVV</sequence>
<evidence type="ECO:0000259" key="8">
    <source>
        <dbReference type="Pfam" id="PF20684"/>
    </source>
</evidence>
<evidence type="ECO:0000313" key="9">
    <source>
        <dbReference type="EMBL" id="KAK8042321.1"/>
    </source>
</evidence>
<evidence type="ECO:0000256" key="4">
    <source>
        <dbReference type="ARBA" id="ARBA00023136"/>
    </source>
</evidence>
<dbReference type="Pfam" id="PF20684">
    <property type="entry name" value="Fung_rhodopsin"/>
    <property type="match status" value="1"/>
</dbReference>
<evidence type="ECO:0000256" key="7">
    <source>
        <dbReference type="SAM" id="Phobius"/>
    </source>
</evidence>
<keyword evidence="10" id="KW-1185">Reference proteome</keyword>
<dbReference type="GeneID" id="92097276"/>
<feature type="domain" description="Rhodopsin" evidence="8">
    <location>
        <begin position="43"/>
        <end position="283"/>
    </location>
</feature>
<keyword evidence="2 7" id="KW-0812">Transmembrane</keyword>
<organism evidence="9 10">
    <name type="scientific">Apiospora phragmitis</name>
    <dbReference type="NCBI Taxonomy" id="2905665"/>
    <lineage>
        <taxon>Eukaryota</taxon>
        <taxon>Fungi</taxon>
        <taxon>Dikarya</taxon>
        <taxon>Ascomycota</taxon>
        <taxon>Pezizomycotina</taxon>
        <taxon>Sordariomycetes</taxon>
        <taxon>Xylariomycetidae</taxon>
        <taxon>Amphisphaeriales</taxon>
        <taxon>Apiosporaceae</taxon>
        <taxon>Apiospora</taxon>
    </lineage>
</organism>
<dbReference type="InterPro" id="IPR049326">
    <property type="entry name" value="Rhodopsin_dom_fungi"/>
</dbReference>